<dbReference type="NCBIfam" id="NF041554">
    <property type="entry name" value="SA1362_fam"/>
    <property type="match status" value="1"/>
</dbReference>
<keyword evidence="1" id="KW-0812">Transmembrane</keyword>
<evidence type="ECO:0000256" key="1">
    <source>
        <dbReference type="SAM" id="Phobius"/>
    </source>
</evidence>
<accession>A0AAC9RQI9</accession>
<keyword evidence="1" id="KW-1133">Transmembrane helix</keyword>
<keyword evidence="1" id="KW-0472">Membrane</keyword>
<proteinExistence type="predicted"/>
<dbReference type="InterPro" id="IPR048110">
    <property type="entry name" value="SA1362/YqhP-like"/>
</dbReference>
<reference evidence="2 3" key="1">
    <citation type="submission" date="2017-04" db="EMBL/GenBank/DDBJ databases">
        <authorList>
            <person name="Veseli I.A."/>
            <person name="Tang C."/>
            <person name="Pombert J.-F."/>
        </authorList>
    </citation>
    <scope>NUCLEOTIDE SEQUENCE [LARGE SCALE GENOMIC DNA]</scope>
    <source>
        <strain evidence="2 3">ATCC 700373</strain>
    </source>
</reference>
<sequence length="74" mass="8806">MTMIQKVIFGVILVIALIGLALNFVAILFSIFKTIINLAVIIGVIYLIYFFFFLTPDQREYKKRVWKNKMKRYR</sequence>
<protein>
    <submittedName>
        <fullName evidence="2">Uncharacterized protein</fullName>
    </submittedName>
</protein>
<evidence type="ECO:0000313" key="2">
    <source>
        <dbReference type="EMBL" id="ARJ51936.1"/>
    </source>
</evidence>
<dbReference type="KEGG" id="slz:B5P37_11705"/>
<dbReference type="Proteomes" id="UP000242864">
    <property type="component" value="Chromosome"/>
</dbReference>
<name>A0AAC9RQI9_9STAP</name>
<dbReference type="EMBL" id="CP020773">
    <property type="protein sequence ID" value="ARJ51936.1"/>
    <property type="molecule type" value="Genomic_DNA"/>
</dbReference>
<dbReference type="AlphaFoldDB" id="A0AAC9RQI9"/>
<gene>
    <name evidence="2" type="ORF">B5P37_11705</name>
</gene>
<organism evidence="2 3">
    <name type="scientific">Staphylococcus lutrae</name>
    <dbReference type="NCBI Taxonomy" id="155085"/>
    <lineage>
        <taxon>Bacteria</taxon>
        <taxon>Bacillati</taxon>
        <taxon>Bacillota</taxon>
        <taxon>Bacilli</taxon>
        <taxon>Bacillales</taxon>
        <taxon>Staphylococcaceae</taxon>
        <taxon>Staphylococcus</taxon>
    </lineage>
</organism>
<feature type="transmembrane region" description="Helical" evidence="1">
    <location>
        <begin position="35"/>
        <end position="54"/>
    </location>
</feature>
<feature type="transmembrane region" description="Helical" evidence="1">
    <location>
        <begin position="7"/>
        <end position="29"/>
    </location>
</feature>
<keyword evidence="3" id="KW-1185">Reference proteome</keyword>
<evidence type="ECO:0000313" key="3">
    <source>
        <dbReference type="Proteomes" id="UP000242864"/>
    </source>
</evidence>